<dbReference type="AlphaFoldDB" id="A0AAN8WZJ6"/>
<evidence type="ECO:0000313" key="2">
    <source>
        <dbReference type="EMBL" id="KAK7069275.1"/>
    </source>
</evidence>
<sequence length="257" mass="28253">MSKCRLYLCGLPHFTLLIDHCPLIPILNSYTLDAVENSCLPRFKEKVSPYIYTAVWHAGGSFVSLTHSPEPQLAGPCLRMRLSVMHDASLPVTPSPQWTSHHLLMNLTGPFRSSKPQQEQTPPMNVSSPVCLLDSLLTTWTYTAPSSHTGRYGKFSTLMGSWFCMSPTPRNGNPELRTVTAELLVILNKSSISTIPMLVPLPSRLSDSMSKFRSNVTPLGQSRSSYGLRHVQGVQGKSSQWASLEAESSTSPSSAFS</sequence>
<proteinExistence type="predicted"/>
<dbReference type="EMBL" id="JAXCGZ010016988">
    <property type="protein sequence ID" value="KAK7069275.1"/>
    <property type="molecule type" value="Genomic_DNA"/>
</dbReference>
<keyword evidence="3" id="KW-1185">Reference proteome</keyword>
<evidence type="ECO:0000313" key="3">
    <source>
        <dbReference type="Proteomes" id="UP001381693"/>
    </source>
</evidence>
<feature type="region of interest" description="Disordered" evidence="1">
    <location>
        <begin position="236"/>
        <end position="257"/>
    </location>
</feature>
<gene>
    <name evidence="2" type="ORF">SK128_016166</name>
</gene>
<organism evidence="2 3">
    <name type="scientific">Halocaridina rubra</name>
    <name type="common">Hawaiian red shrimp</name>
    <dbReference type="NCBI Taxonomy" id="373956"/>
    <lineage>
        <taxon>Eukaryota</taxon>
        <taxon>Metazoa</taxon>
        <taxon>Ecdysozoa</taxon>
        <taxon>Arthropoda</taxon>
        <taxon>Crustacea</taxon>
        <taxon>Multicrustacea</taxon>
        <taxon>Malacostraca</taxon>
        <taxon>Eumalacostraca</taxon>
        <taxon>Eucarida</taxon>
        <taxon>Decapoda</taxon>
        <taxon>Pleocyemata</taxon>
        <taxon>Caridea</taxon>
        <taxon>Atyoidea</taxon>
        <taxon>Atyidae</taxon>
        <taxon>Halocaridina</taxon>
    </lineage>
</organism>
<name>A0AAN8WZJ6_HALRR</name>
<accession>A0AAN8WZJ6</accession>
<comment type="caution">
    <text evidence="2">The sequence shown here is derived from an EMBL/GenBank/DDBJ whole genome shotgun (WGS) entry which is preliminary data.</text>
</comment>
<dbReference type="Proteomes" id="UP001381693">
    <property type="component" value="Unassembled WGS sequence"/>
</dbReference>
<protein>
    <submittedName>
        <fullName evidence="2">Uncharacterized protein</fullName>
    </submittedName>
</protein>
<feature type="compositionally biased region" description="Low complexity" evidence="1">
    <location>
        <begin position="242"/>
        <end position="257"/>
    </location>
</feature>
<reference evidence="2 3" key="1">
    <citation type="submission" date="2023-11" db="EMBL/GenBank/DDBJ databases">
        <title>Halocaridina rubra genome assembly.</title>
        <authorList>
            <person name="Smith C."/>
        </authorList>
    </citation>
    <scope>NUCLEOTIDE SEQUENCE [LARGE SCALE GENOMIC DNA]</scope>
    <source>
        <strain evidence="2">EP-1</strain>
        <tissue evidence="2">Whole</tissue>
    </source>
</reference>
<evidence type="ECO:0000256" key="1">
    <source>
        <dbReference type="SAM" id="MobiDB-lite"/>
    </source>
</evidence>